<reference evidence="2 3" key="1">
    <citation type="submission" date="2019-11" db="EMBL/GenBank/DDBJ databases">
        <title>Whole-genome sequence of a Rhodoblastus acidophilus DSM 142.</title>
        <authorList>
            <person name="Kyndt J.A."/>
            <person name="Meyer T.E."/>
        </authorList>
    </citation>
    <scope>NUCLEOTIDE SEQUENCE [LARGE SCALE GENOMIC DNA]</scope>
    <source>
        <strain evidence="2 3">DSM 142</strain>
    </source>
</reference>
<protein>
    <recommendedName>
        <fullName evidence="4">Right handed beta helix region</fullName>
    </recommendedName>
</protein>
<gene>
    <name evidence="2" type="ORF">GJ654_18875</name>
</gene>
<comment type="caution">
    <text evidence="2">The sequence shown here is derived from an EMBL/GenBank/DDBJ whole genome shotgun (WGS) entry which is preliminary data.</text>
</comment>
<dbReference type="Gene3D" id="2.160.20.10">
    <property type="entry name" value="Single-stranded right-handed beta-helix, Pectin lyase-like"/>
    <property type="match status" value="1"/>
</dbReference>
<dbReference type="SUPFAM" id="SSF51126">
    <property type="entry name" value="Pectin lyase-like"/>
    <property type="match status" value="2"/>
</dbReference>
<dbReference type="AlphaFoldDB" id="A0A6N8DRX2"/>
<name>A0A6N8DRX2_RHOAC</name>
<evidence type="ECO:0000313" key="3">
    <source>
        <dbReference type="Proteomes" id="UP000439113"/>
    </source>
</evidence>
<evidence type="ECO:0000313" key="2">
    <source>
        <dbReference type="EMBL" id="MTV33048.1"/>
    </source>
</evidence>
<dbReference type="SMART" id="SM00710">
    <property type="entry name" value="PbH1"/>
    <property type="match status" value="6"/>
</dbReference>
<dbReference type="OrthoDB" id="9795222at2"/>
<proteinExistence type="predicted"/>
<dbReference type="EMBL" id="WNKS01000025">
    <property type="protein sequence ID" value="MTV33048.1"/>
    <property type="molecule type" value="Genomic_DNA"/>
</dbReference>
<dbReference type="InterPro" id="IPR012334">
    <property type="entry name" value="Pectin_lyas_fold"/>
</dbReference>
<evidence type="ECO:0000256" key="1">
    <source>
        <dbReference type="SAM" id="SignalP"/>
    </source>
</evidence>
<dbReference type="Proteomes" id="UP000439113">
    <property type="component" value="Unassembled WGS sequence"/>
</dbReference>
<sequence>MKITLLLIALLCAAPALAAPGTKRILGVGDGGTGAEAASAARSNLGAASRGANSDITSINGLTMPLSTGQGGTASATGDLSAMTATVNVLRGYGALPAPVCNGAADDRTALRAIITAAAGNARVLIPASVTCRADLLTLPSNSHLTVDGTLKAPDGIVQTVIQIGSGASNVVIDGSGVIDGNRNNTTGANGAAGGISSGPTASNVQIRGVTIQGARMWPLNLVGVSGCSVTDVTMRDSTNSAEFAAGSNNCWASRLKISNIDNDGSFVFYKGVWNSGITDSVIEGGFVSGIGVYNDNDTQTLSHDLVIANNILRGNGRVGLEVSVGTRTDQTRNHYNIKIKDNVLVGNGTQNLSLGDIALSAIERSDISGNSSFSYGGASTSPAIKIALGANALTIENNKIFNPGPGGASGVCFQFAPGTTAERWIIRNNTCIDNQETRTVAYGFLGKIPTKSQVHDNRVINTIGGFGPLSEGSSLAFGWKGQISNSDQIAALNYHTSTKRTTALQMRGDTDSVSIGGIEGSPKTITLSTEDGDNAGKIVVNGALHHGGAAWIDPINHTEDNTAVVSAGRDNATLINTTLIPAFTVLIPPLTGANGQIFRLSSDGGVTSMTVKDSDGNSISGSPTTLAAGVGRTFLSDGSAWHVQ</sequence>
<feature type="chain" id="PRO_5026783304" description="Right handed beta helix region" evidence="1">
    <location>
        <begin position="19"/>
        <end position="645"/>
    </location>
</feature>
<feature type="signal peptide" evidence="1">
    <location>
        <begin position="1"/>
        <end position="18"/>
    </location>
</feature>
<organism evidence="2 3">
    <name type="scientific">Rhodoblastus acidophilus</name>
    <name type="common">Rhodopseudomonas acidophila</name>
    <dbReference type="NCBI Taxonomy" id="1074"/>
    <lineage>
        <taxon>Bacteria</taxon>
        <taxon>Pseudomonadati</taxon>
        <taxon>Pseudomonadota</taxon>
        <taxon>Alphaproteobacteria</taxon>
        <taxon>Hyphomicrobiales</taxon>
        <taxon>Rhodoblastaceae</taxon>
        <taxon>Rhodoblastus</taxon>
    </lineage>
</organism>
<accession>A0A6N8DRX2</accession>
<keyword evidence="1" id="KW-0732">Signal</keyword>
<dbReference type="RefSeq" id="WP_155447729.1">
    <property type="nucleotide sequence ID" value="NZ_JAOQNR010000024.1"/>
</dbReference>
<dbReference type="InterPro" id="IPR011050">
    <property type="entry name" value="Pectin_lyase_fold/virulence"/>
</dbReference>
<evidence type="ECO:0008006" key="4">
    <source>
        <dbReference type="Google" id="ProtNLM"/>
    </source>
</evidence>
<dbReference type="InterPro" id="IPR006626">
    <property type="entry name" value="PbH1"/>
</dbReference>